<evidence type="ECO:0000313" key="11">
    <source>
        <dbReference type="EMBL" id="EMF09102.1"/>
    </source>
</evidence>
<dbReference type="PROSITE" id="PS50109">
    <property type="entry name" value="HIS_KIN"/>
    <property type="match status" value="1"/>
</dbReference>
<feature type="region of interest" description="Disordered" evidence="7">
    <location>
        <begin position="31"/>
        <end position="54"/>
    </location>
</feature>
<name>M3CYE8_SPHMS</name>
<feature type="modified residue" description="4-aspartylphosphate" evidence="6">
    <location>
        <position position="1057"/>
    </location>
</feature>
<keyword evidence="5" id="KW-0418">Kinase</keyword>
<keyword evidence="4" id="KW-0808">Transferase</keyword>
<dbReference type="SMART" id="SM00388">
    <property type="entry name" value="HisKA"/>
    <property type="match status" value="1"/>
</dbReference>
<dbReference type="CDD" id="cd00130">
    <property type="entry name" value="PAS"/>
    <property type="match status" value="1"/>
</dbReference>
<evidence type="ECO:0000259" key="8">
    <source>
        <dbReference type="PROSITE" id="PS50109"/>
    </source>
</evidence>
<dbReference type="Pfam" id="PF00512">
    <property type="entry name" value="HisKA"/>
    <property type="match status" value="1"/>
</dbReference>
<dbReference type="Gene3D" id="3.40.50.2300">
    <property type="match status" value="1"/>
</dbReference>
<dbReference type="GO" id="GO:0009927">
    <property type="term" value="F:histidine phosphotransfer kinase activity"/>
    <property type="evidence" value="ECO:0007669"/>
    <property type="project" value="TreeGrafter"/>
</dbReference>
<evidence type="ECO:0000256" key="7">
    <source>
        <dbReference type="SAM" id="MobiDB-lite"/>
    </source>
</evidence>
<evidence type="ECO:0000256" key="6">
    <source>
        <dbReference type="PROSITE-ProRule" id="PRU00169"/>
    </source>
</evidence>
<dbReference type="PANTHER" id="PTHR43047:SF72">
    <property type="entry name" value="OSMOSENSING HISTIDINE PROTEIN KINASE SLN1"/>
    <property type="match status" value="1"/>
</dbReference>
<dbReference type="PANTHER" id="PTHR43047">
    <property type="entry name" value="TWO-COMPONENT HISTIDINE PROTEIN KINASE"/>
    <property type="match status" value="1"/>
</dbReference>
<evidence type="ECO:0000259" key="9">
    <source>
        <dbReference type="PROSITE" id="PS50110"/>
    </source>
</evidence>
<organism evidence="11 12">
    <name type="scientific">Sphaerulina musiva (strain SO2202)</name>
    <name type="common">Poplar stem canker fungus</name>
    <name type="synonym">Septoria musiva</name>
    <dbReference type="NCBI Taxonomy" id="692275"/>
    <lineage>
        <taxon>Eukaryota</taxon>
        <taxon>Fungi</taxon>
        <taxon>Dikarya</taxon>
        <taxon>Ascomycota</taxon>
        <taxon>Pezizomycotina</taxon>
        <taxon>Dothideomycetes</taxon>
        <taxon>Dothideomycetidae</taxon>
        <taxon>Mycosphaerellales</taxon>
        <taxon>Mycosphaerellaceae</taxon>
        <taxon>Sphaerulina</taxon>
    </lineage>
</organism>
<dbReference type="CDD" id="cd00082">
    <property type="entry name" value="HisKA"/>
    <property type="match status" value="1"/>
</dbReference>
<dbReference type="SMART" id="SM00448">
    <property type="entry name" value="REC"/>
    <property type="match status" value="1"/>
</dbReference>
<comment type="catalytic activity">
    <reaction evidence="1">
        <text>ATP + protein L-histidine = ADP + protein N-phospho-L-histidine.</text>
        <dbReference type="EC" id="2.7.13.3"/>
    </reaction>
</comment>
<dbReference type="InterPro" id="IPR035965">
    <property type="entry name" value="PAS-like_dom_sf"/>
</dbReference>
<dbReference type="SMART" id="SM00091">
    <property type="entry name" value="PAS"/>
    <property type="match status" value="1"/>
</dbReference>
<feature type="compositionally biased region" description="Polar residues" evidence="7">
    <location>
        <begin position="980"/>
        <end position="989"/>
    </location>
</feature>
<dbReference type="CDD" id="cd17546">
    <property type="entry name" value="REC_hyHK_CKI1_RcsC-like"/>
    <property type="match status" value="1"/>
</dbReference>
<evidence type="ECO:0000256" key="2">
    <source>
        <dbReference type="ARBA" id="ARBA00012438"/>
    </source>
</evidence>
<dbReference type="InterPro" id="IPR003661">
    <property type="entry name" value="HisK_dim/P_dom"/>
</dbReference>
<dbReference type="InterPro" id="IPR013656">
    <property type="entry name" value="PAS_4"/>
</dbReference>
<gene>
    <name evidence="11" type="ORF">SEPMUDRAFT_136408</name>
</gene>
<dbReference type="Pfam" id="PF08448">
    <property type="entry name" value="PAS_4"/>
    <property type="match status" value="1"/>
</dbReference>
<feature type="region of interest" description="Disordered" evidence="7">
    <location>
        <begin position="1076"/>
        <end position="1115"/>
    </location>
</feature>
<feature type="domain" description="Response regulatory" evidence="9">
    <location>
        <begin position="996"/>
        <end position="1115"/>
    </location>
</feature>
<dbReference type="OMA" id="RQKWMEG"/>
<dbReference type="Pfam" id="PF02518">
    <property type="entry name" value="HATPase_c"/>
    <property type="match status" value="1"/>
</dbReference>
<accession>M3CYE8</accession>
<dbReference type="Pfam" id="PF13188">
    <property type="entry name" value="PAS_8"/>
    <property type="match status" value="1"/>
</dbReference>
<dbReference type="InterPro" id="IPR000014">
    <property type="entry name" value="PAS"/>
</dbReference>
<evidence type="ECO:0000256" key="5">
    <source>
        <dbReference type="ARBA" id="ARBA00022777"/>
    </source>
</evidence>
<dbReference type="InterPro" id="IPR005467">
    <property type="entry name" value="His_kinase_dom"/>
</dbReference>
<dbReference type="EC" id="2.7.13.3" evidence="2"/>
<evidence type="ECO:0000256" key="1">
    <source>
        <dbReference type="ARBA" id="ARBA00000085"/>
    </source>
</evidence>
<dbReference type="PRINTS" id="PR00344">
    <property type="entry name" value="BCTRLSENSOR"/>
</dbReference>
<dbReference type="InterPro" id="IPR001789">
    <property type="entry name" value="Sig_transdc_resp-reg_receiver"/>
</dbReference>
<evidence type="ECO:0000259" key="10">
    <source>
        <dbReference type="PROSITE" id="PS50112"/>
    </source>
</evidence>
<protein>
    <recommendedName>
        <fullName evidence="2">histidine kinase</fullName>
        <ecNumber evidence="2">2.7.13.3</ecNumber>
    </recommendedName>
</protein>
<dbReference type="Gene3D" id="1.10.287.130">
    <property type="match status" value="1"/>
</dbReference>
<dbReference type="SUPFAM" id="SSF47384">
    <property type="entry name" value="Homodimeric domain of signal transducing histidine kinase"/>
    <property type="match status" value="1"/>
</dbReference>
<dbReference type="InterPro" id="IPR011006">
    <property type="entry name" value="CheY-like_superfamily"/>
</dbReference>
<dbReference type="Proteomes" id="UP000016931">
    <property type="component" value="Unassembled WGS sequence"/>
</dbReference>
<keyword evidence="12" id="KW-1185">Reference proteome</keyword>
<dbReference type="eggNOG" id="KOG0519">
    <property type="taxonomic scope" value="Eukaryota"/>
</dbReference>
<dbReference type="PROSITE" id="PS50110">
    <property type="entry name" value="RESPONSE_REGULATORY"/>
    <property type="match status" value="1"/>
</dbReference>
<dbReference type="InterPro" id="IPR036890">
    <property type="entry name" value="HATPase_C_sf"/>
</dbReference>
<dbReference type="NCBIfam" id="TIGR00229">
    <property type="entry name" value="sensory_box"/>
    <property type="match status" value="1"/>
</dbReference>
<dbReference type="InterPro" id="IPR003594">
    <property type="entry name" value="HATPase_dom"/>
</dbReference>
<dbReference type="RefSeq" id="XP_016757223.1">
    <property type="nucleotide sequence ID" value="XM_016902774.1"/>
</dbReference>
<dbReference type="HOGENOM" id="CLU_000445_82_4_1"/>
<dbReference type="GO" id="GO:0000155">
    <property type="term" value="F:phosphorelay sensor kinase activity"/>
    <property type="evidence" value="ECO:0007669"/>
    <property type="project" value="InterPro"/>
</dbReference>
<dbReference type="Gene3D" id="3.30.565.10">
    <property type="entry name" value="Histidine kinase-like ATPase, C-terminal domain"/>
    <property type="match status" value="1"/>
</dbReference>
<dbReference type="InterPro" id="IPR004358">
    <property type="entry name" value="Sig_transdc_His_kin-like_C"/>
</dbReference>
<dbReference type="SUPFAM" id="SSF52172">
    <property type="entry name" value="CheY-like"/>
    <property type="match status" value="1"/>
</dbReference>
<dbReference type="STRING" id="692275.M3CYE8"/>
<evidence type="ECO:0000256" key="3">
    <source>
        <dbReference type="ARBA" id="ARBA00022553"/>
    </source>
</evidence>
<proteinExistence type="predicted"/>
<dbReference type="GeneID" id="27899911"/>
<dbReference type="SUPFAM" id="SSF55785">
    <property type="entry name" value="PYP-like sensor domain (PAS domain)"/>
    <property type="match status" value="2"/>
</dbReference>
<evidence type="ECO:0000256" key="4">
    <source>
        <dbReference type="ARBA" id="ARBA00022679"/>
    </source>
</evidence>
<feature type="domain" description="PAS" evidence="10">
    <location>
        <begin position="476"/>
        <end position="547"/>
    </location>
</feature>
<dbReference type="GO" id="GO:0005886">
    <property type="term" value="C:plasma membrane"/>
    <property type="evidence" value="ECO:0007669"/>
    <property type="project" value="TreeGrafter"/>
</dbReference>
<dbReference type="Pfam" id="PF00072">
    <property type="entry name" value="Response_reg"/>
    <property type="match status" value="1"/>
</dbReference>
<feature type="domain" description="Histidine kinase" evidence="8">
    <location>
        <begin position="635"/>
        <end position="920"/>
    </location>
</feature>
<dbReference type="PROSITE" id="PS50112">
    <property type="entry name" value="PAS"/>
    <property type="match status" value="1"/>
</dbReference>
<dbReference type="SUPFAM" id="SSF55874">
    <property type="entry name" value="ATPase domain of HSP90 chaperone/DNA topoisomerase II/histidine kinase"/>
    <property type="match status" value="1"/>
</dbReference>
<dbReference type="EMBL" id="KB456270">
    <property type="protein sequence ID" value="EMF09102.1"/>
    <property type="molecule type" value="Genomic_DNA"/>
</dbReference>
<feature type="compositionally biased region" description="Low complexity" evidence="7">
    <location>
        <begin position="1077"/>
        <end position="1109"/>
    </location>
</feature>
<dbReference type="SMART" id="SM00387">
    <property type="entry name" value="HATPase_c"/>
    <property type="match status" value="1"/>
</dbReference>
<dbReference type="Gene3D" id="3.30.450.20">
    <property type="entry name" value="PAS domain"/>
    <property type="match status" value="2"/>
</dbReference>
<feature type="region of interest" description="Disordered" evidence="7">
    <location>
        <begin position="952"/>
        <end position="990"/>
    </location>
</feature>
<reference evidence="11 12" key="1">
    <citation type="journal article" date="2012" name="PLoS Pathog.">
        <title>Diverse lifestyles and strategies of plant pathogenesis encoded in the genomes of eighteen Dothideomycetes fungi.</title>
        <authorList>
            <person name="Ohm R.A."/>
            <person name="Feau N."/>
            <person name="Henrissat B."/>
            <person name="Schoch C.L."/>
            <person name="Horwitz B.A."/>
            <person name="Barry K.W."/>
            <person name="Condon B.J."/>
            <person name="Copeland A.C."/>
            <person name="Dhillon B."/>
            <person name="Glaser F."/>
            <person name="Hesse C.N."/>
            <person name="Kosti I."/>
            <person name="LaButti K."/>
            <person name="Lindquist E.A."/>
            <person name="Lucas S."/>
            <person name="Salamov A.A."/>
            <person name="Bradshaw R.E."/>
            <person name="Ciuffetti L."/>
            <person name="Hamelin R.C."/>
            <person name="Kema G.H.J."/>
            <person name="Lawrence C."/>
            <person name="Scott J.A."/>
            <person name="Spatafora J.W."/>
            <person name="Turgeon B.G."/>
            <person name="de Wit P.J.G.M."/>
            <person name="Zhong S."/>
            <person name="Goodwin S.B."/>
            <person name="Grigoriev I.V."/>
        </authorList>
    </citation>
    <scope>NUCLEOTIDE SEQUENCE [LARGE SCALE GENOMIC DNA]</scope>
    <source>
        <strain evidence="11 12">SO2202</strain>
    </source>
</reference>
<dbReference type="OrthoDB" id="60033at2759"/>
<evidence type="ECO:0000313" key="12">
    <source>
        <dbReference type="Proteomes" id="UP000016931"/>
    </source>
</evidence>
<dbReference type="InterPro" id="IPR036097">
    <property type="entry name" value="HisK_dim/P_sf"/>
</dbReference>
<sequence length="1115" mass="124853">MDSNYYYLKEHDSQWLQDILHRRAEALRAVGQSTRDEIAQQQQQQHVPSPDEEQQWSSAVTVPPVQSLACGRFDITQDVLPPDLPVSDHVHFIRNFDWSSTPLGPMAGWSTSLRCFVNMVNADNRAACLWWGPQRIAIYNQVYVQIAAHRHPRCMGKSAAEVWPELLEAPFGQSFDFADRTGEPSSGDHAQFFIQRNDDRKLELWASWEMMPLPGPGGNMGYYNTATDVTQEMLNNRRMETLQSLDQSASEAGSVNEFWGQVLQALEDNPFEAPFVALYGPCTLTKSARAAQFLGGQEVEVEDHDSSISQGDSVFAGTKWTLEGVLGGSPPGILPATVDLDSGNEELTPLFRAAMNTKTVQILELADMAAPLQQASKSRVWDAEACCTVVLLPIWSSYQEHRSGFLLLGLNPRRPYDEHYRRFVRLFHHQLTTTLSTLVTAEDEARRGRAAARMAAKDRIRLVEKLAASEHEAQLSELRFRSMADLAPIGIFEFSPEGKLLYANSHWIELTGYQPEAVQECMSLSNALAESDRAAFEEQWSQLFSGLDVNFECRLDRPYSTQETYAGERLEGETWVLITAYALHDDTMDSRTDRITGIFGCLVDISRQKWMEGFQERRFKEQTERKRQQETFMDTTSHEARNPLAAITLCADDLNSIVREILDGDGDDLVIPRRTATALLESIDIIVSCARHQKRIIDDVLTFSKLDSGMLKTCPMPMRPIEVVDQALKMFHNELQRSNVELDYRVGSSYGELGVEWVLLDPTRFLQILVNLLNNAVKFTKHEDSRRITVTLEACYPRPTGKEYGVVFAPFTPRHGAQSSVDLSDTLLDGTRTPRDGIYIYVSIKDTGVGIMQHELDHLFQRFQQASPKTYAQYGGSGLGLWISKELCAKLGGQIGVASTVTSDKSTHGSTFAFYVQAPRCASPTAQQQQIETDNNVETARKVSLDEVKIDMSPLPSAHKEPTDTHTQLPVKSPPEKAITNGTSSSPSDLPTPVVRLLVVEDNLINQKVMRKQLLRAGFEVAVANHGKEALECIYPTSSPPHQTLPPPPPFDVILMDVEMPIMGGLECTRIIRSREQQQTQTHNSSSTKNINTSNITSNTTTTSSDSSTRFVSRY</sequence>
<keyword evidence="3 6" id="KW-0597">Phosphoprotein</keyword>
<dbReference type="AlphaFoldDB" id="M3CYE8"/>